<dbReference type="EMBL" id="AP018694">
    <property type="protein sequence ID" value="BBE17676.1"/>
    <property type="molecule type" value="Genomic_DNA"/>
</dbReference>
<evidence type="ECO:0000313" key="2">
    <source>
        <dbReference type="Proteomes" id="UP001193389"/>
    </source>
</evidence>
<accession>A0A5K7S818</accession>
<dbReference type="Proteomes" id="UP001193389">
    <property type="component" value="Chromosome"/>
</dbReference>
<keyword evidence="2" id="KW-1185">Reference proteome</keyword>
<gene>
    <name evidence="1" type="ORF">AQPE_1833</name>
</gene>
<sequence>MYNFYITANADGSGYYDDGLTGEFDIINAKGKVGVDGLASTKIQWNSGASAHIYYVWLEATDNGGCTNRINIQITPQINKFDLLSENIPVDNTMSCPAVASTDGFNPLASAYDAGTTTLKFIVRRLNGTDNKQTALAGDTYDWSFQPVLSVNPAYNTGISIVSIVGVNSGKLTSDVNNLYLVKGTDSEVTVTVAVKNVPGVSQDVKLSIKNQSESRSNLLDSNSSNDSVQHRIEVLPVIDSLQGV</sequence>
<dbReference type="KEGG" id="anf:AQPE_1833"/>
<protein>
    <submittedName>
        <fullName evidence="1">Uncharacterized protein</fullName>
    </submittedName>
</protein>
<organism evidence="1 2">
    <name type="scientific">Aquipluma nitroreducens</name>
    <dbReference type="NCBI Taxonomy" id="2010828"/>
    <lineage>
        <taxon>Bacteria</taxon>
        <taxon>Pseudomonadati</taxon>
        <taxon>Bacteroidota</taxon>
        <taxon>Bacteroidia</taxon>
        <taxon>Marinilabiliales</taxon>
        <taxon>Prolixibacteraceae</taxon>
        <taxon>Aquipluma</taxon>
    </lineage>
</organism>
<proteinExistence type="predicted"/>
<name>A0A5K7S818_9BACT</name>
<evidence type="ECO:0000313" key="1">
    <source>
        <dbReference type="EMBL" id="BBE17676.1"/>
    </source>
</evidence>
<dbReference type="AlphaFoldDB" id="A0A5K7S818"/>
<reference evidence="1" key="1">
    <citation type="journal article" date="2020" name="Int. J. Syst. Evol. Microbiol.">
        <title>Aquipluma nitroreducens gen. nov. sp. nov., a novel facultatively anaerobic bacterium isolated from a freshwater lake.</title>
        <authorList>
            <person name="Watanabe M."/>
            <person name="Kojima H."/>
            <person name="Fukui M."/>
        </authorList>
    </citation>
    <scope>NUCLEOTIDE SEQUENCE</scope>
    <source>
        <strain evidence="1">MeG22</strain>
    </source>
</reference>